<evidence type="ECO:0000313" key="1">
    <source>
        <dbReference type="EMBL" id="OIT21989.1"/>
    </source>
</evidence>
<name>A0A1J6JW74_NICAT</name>
<comment type="caution">
    <text evidence="1">The sequence shown here is derived from an EMBL/GenBank/DDBJ whole genome shotgun (WGS) entry which is preliminary data.</text>
</comment>
<accession>A0A1J6JW74</accession>
<reference evidence="1" key="1">
    <citation type="submission" date="2016-11" db="EMBL/GenBank/DDBJ databases">
        <title>The genome of Nicotiana attenuata.</title>
        <authorList>
            <person name="Xu S."/>
            <person name="Brockmoeller T."/>
            <person name="Gaquerel E."/>
            <person name="Navarro A."/>
            <person name="Kuhl H."/>
            <person name="Gase K."/>
            <person name="Ling Z."/>
            <person name="Zhou W."/>
            <person name="Kreitzer C."/>
            <person name="Stanke M."/>
            <person name="Tang H."/>
            <person name="Lyons E."/>
            <person name="Pandey P."/>
            <person name="Pandey S.P."/>
            <person name="Timmermann B."/>
            <person name="Baldwin I.T."/>
        </authorList>
    </citation>
    <scope>NUCLEOTIDE SEQUENCE [LARGE SCALE GENOMIC DNA]</scope>
    <source>
        <strain evidence="1">UT</strain>
    </source>
</reference>
<evidence type="ECO:0000313" key="2">
    <source>
        <dbReference type="Proteomes" id="UP000187609"/>
    </source>
</evidence>
<dbReference type="EMBL" id="MJEQ01003966">
    <property type="protein sequence ID" value="OIT21989.1"/>
    <property type="molecule type" value="Genomic_DNA"/>
</dbReference>
<proteinExistence type="predicted"/>
<organism evidence="1 2">
    <name type="scientific">Nicotiana attenuata</name>
    <name type="common">Coyote tobacco</name>
    <dbReference type="NCBI Taxonomy" id="49451"/>
    <lineage>
        <taxon>Eukaryota</taxon>
        <taxon>Viridiplantae</taxon>
        <taxon>Streptophyta</taxon>
        <taxon>Embryophyta</taxon>
        <taxon>Tracheophyta</taxon>
        <taxon>Spermatophyta</taxon>
        <taxon>Magnoliopsida</taxon>
        <taxon>eudicotyledons</taxon>
        <taxon>Gunneridae</taxon>
        <taxon>Pentapetalae</taxon>
        <taxon>asterids</taxon>
        <taxon>lamiids</taxon>
        <taxon>Solanales</taxon>
        <taxon>Solanaceae</taxon>
        <taxon>Nicotianoideae</taxon>
        <taxon>Nicotianeae</taxon>
        <taxon>Nicotiana</taxon>
    </lineage>
</organism>
<dbReference type="Gramene" id="OIT21989">
    <property type="protein sequence ID" value="OIT21989"/>
    <property type="gene ID" value="A4A49_62076"/>
</dbReference>
<keyword evidence="2" id="KW-1185">Reference proteome</keyword>
<dbReference type="AlphaFoldDB" id="A0A1J6JW74"/>
<sequence length="115" mass="13116">MERTPTKKIVDEPLHGSPINHNILYQDVRNKLKNLKTETNLLMLRLTREIGADYVKRPLLDSYPLTSSYDMLEELLAEQDEELDTPVIVISSDSEAASKASNLLIKRLKSKSLCF</sequence>
<protein>
    <submittedName>
        <fullName evidence="1">Uncharacterized protein</fullName>
    </submittedName>
</protein>
<dbReference type="SMR" id="A0A1J6JW74"/>
<gene>
    <name evidence="1" type="ORF">A4A49_62076</name>
</gene>
<dbReference type="Proteomes" id="UP000187609">
    <property type="component" value="Unassembled WGS sequence"/>
</dbReference>